<name>A0ABU3VU73_9GAMM</name>
<dbReference type="InterPro" id="IPR013094">
    <property type="entry name" value="AB_hydrolase_3"/>
</dbReference>
<protein>
    <submittedName>
        <fullName evidence="4">Alpha/beta hydrolase</fullName>
    </submittedName>
</protein>
<dbReference type="Pfam" id="PF07859">
    <property type="entry name" value="Abhydrolase_3"/>
    <property type="match status" value="1"/>
</dbReference>
<dbReference type="Proteomes" id="UP001269819">
    <property type="component" value="Unassembled WGS sequence"/>
</dbReference>
<dbReference type="InterPro" id="IPR029058">
    <property type="entry name" value="AB_hydrolase_fold"/>
</dbReference>
<organism evidence="4 5">
    <name type="scientific">Marinobacter xestospongiae</name>
    <dbReference type="NCBI Taxonomy" id="994319"/>
    <lineage>
        <taxon>Bacteria</taxon>
        <taxon>Pseudomonadati</taxon>
        <taxon>Pseudomonadota</taxon>
        <taxon>Gammaproteobacteria</taxon>
        <taxon>Pseudomonadales</taxon>
        <taxon>Marinobacteraceae</taxon>
        <taxon>Marinobacter</taxon>
    </lineage>
</organism>
<dbReference type="SUPFAM" id="SSF53474">
    <property type="entry name" value="alpha/beta-Hydrolases"/>
    <property type="match status" value="1"/>
</dbReference>
<dbReference type="GO" id="GO:0016787">
    <property type="term" value="F:hydrolase activity"/>
    <property type="evidence" value="ECO:0007669"/>
    <property type="project" value="UniProtKB-KW"/>
</dbReference>
<sequence>MLQSALATGLRQTLQRVVKPMLNPSLGVPLQRTLIRQAYRSSLPPLGSRFQSTTLGGVDTLKVSCQSDDRYGLLYLHGGAYIVGSPATHRGLTGHLAKATGATVYAIDYRLAPKHPYPAALDDAVAAYKALLDQGIPADRLSVAGDSAGGGLSLALAMRLRDENLPLPASLTLLSPWTDLTHTSLYTPEVEPLLQQRWIDNAARLYCHGEPRNHPYISPLFGDLSGLPPMLVQVGSEEILLNDSERVARKVREQGGEVVLEVYNGLWHVFQIHAGQLSRATDAIQAAGQHIRRHQAL</sequence>
<dbReference type="InterPro" id="IPR002168">
    <property type="entry name" value="Lipase_GDXG_HIS_AS"/>
</dbReference>
<evidence type="ECO:0000256" key="2">
    <source>
        <dbReference type="ARBA" id="ARBA00022801"/>
    </source>
</evidence>
<evidence type="ECO:0000313" key="5">
    <source>
        <dbReference type="Proteomes" id="UP001269819"/>
    </source>
</evidence>
<keyword evidence="2 4" id="KW-0378">Hydrolase</keyword>
<dbReference type="PANTHER" id="PTHR48081:SF30">
    <property type="entry name" value="ACETYL-HYDROLASE LIPR-RELATED"/>
    <property type="match status" value="1"/>
</dbReference>
<reference evidence="4 5" key="1">
    <citation type="submission" date="2023-10" db="EMBL/GenBank/DDBJ databases">
        <title>Characteristics and mechanism of a salt-tolerant marine origin heterotrophic nitrifying- aerobic denitrifying bacteria Marinobacter xestospongiae HN1.</title>
        <authorList>
            <person name="Qi R."/>
        </authorList>
    </citation>
    <scope>NUCLEOTIDE SEQUENCE [LARGE SCALE GENOMIC DNA]</scope>
    <source>
        <strain evidence="4 5">HN1</strain>
    </source>
</reference>
<dbReference type="Gene3D" id="3.40.50.1820">
    <property type="entry name" value="alpha/beta hydrolase"/>
    <property type="match status" value="1"/>
</dbReference>
<feature type="domain" description="Alpha/beta hydrolase fold-3" evidence="3">
    <location>
        <begin position="73"/>
        <end position="271"/>
    </location>
</feature>
<comment type="caution">
    <text evidence="4">The sequence shown here is derived from an EMBL/GenBank/DDBJ whole genome shotgun (WGS) entry which is preliminary data.</text>
</comment>
<evidence type="ECO:0000313" key="4">
    <source>
        <dbReference type="EMBL" id="MDV2077820.1"/>
    </source>
</evidence>
<dbReference type="PROSITE" id="PS01173">
    <property type="entry name" value="LIPASE_GDXG_HIS"/>
    <property type="match status" value="1"/>
</dbReference>
<comment type="similarity">
    <text evidence="1">Belongs to the 'GDXG' lipolytic enzyme family.</text>
</comment>
<dbReference type="EMBL" id="JAWIIJ010000002">
    <property type="protein sequence ID" value="MDV2077820.1"/>
    <property type="molecule type" value="Genomic_DNA"/>
</dbReference>
<dbReference type="InterPro" id="IPR050300">
    <property type="entry name" value="GDXG_lipolytic_enzyme"/>
</dbReference>
<gene>
    <name evidence="4" type="ORF">RYS15_03965</name>
</gene>
<accession>A0ABU3VU73</accession>
<keyword evidence="5" id="KW-1185">Reference proteome</keyword>
<evidence type="ECO:0000256" key="1">
    <source>
        <dbReference type="ARBA" id="ARBA00010515"/>
    </source>
</evidence>
<dbReference type="PANTHER" id="PTHR48081">
    <property type="entry name" value="AB HYDROLASE SUPERFAMILY PROTEIN C4A8.06C"/>
    <property type="match status" value="1"/>
</dbReference>
<dbReference type="RefSeq" id="WP_316972696.1">
    <property type="nucleotide sequence ID" value="NZ_JAWIIJ010000002.1"/>
</dbReference>
<evidence type="ECO:0000259" key="3">
    <source>
        <dbReference type="Pfam" id="PF07859"/>
    </source>
</evidence>
<proteinExistence type="inferred from homology"/>